<dbReference type="Pfam" id="PF01844">
    <property type="entry name" value="HNH"/>
    <property type="match status" value="1"/>
</dbReference>
<accession>A0ABP6PJ21</accession>
<name>A0ABP6PJ21_9ACTN</name>
<dbReference type="CDD" id="cd00085">
    <property type="entry name" value="HNHc"/>
    <property type="match status" value="1"/>
</dbReference>
<dbReference type="InterPro" id="IPR003615">
    <property type="entry name" value="HNH_nuc"/>
</dbReference>
<dbReference type="RefSeq" id="WP_344690295.1">
    <property type="nucleotide sequence ID" value="NZ_BAAAVV010000009.1"/>
</dbReference>
<sequence length="84" mass="8996">MPSSPPSRPPNPGKPNVHHVQHWVYGGPTSCENGALLCERHHTAVHEGGFTIARDAGTATWHTYRPNGTEIVVRATAAALRAPP</sequence>
<protein>
    <recommendedName>
        <fullName evidence="2">HNH domain-containing protein</fullName>
    </recommendedName>
</protein>
<dbReference type="EMBL" id="BAAAVV010000009">
    <property type="protein sequence ID" value="GAA3178197.1"/>
    <property type="molecule type" value="Genomic_DNA"/>
</dbReference>
<evidence type="ECO:0000256" key="1">
    <source>
        <dbReference type="SAM" id="MobiDB-lite"/>
    </source>
</evidence>
<feature type="region of interest" description="Disordered" evidence="1">
    <location>
        <begin position="1"/>
        <end position="20"/>
    </location>
</feature>
<evidence type="ECO:0000313" key="3">
    <source>
        <dbReference type="EMBL" id="GAA3178197.1"/>
    </source>
</evidence>
<evidence type="ECO:0000313" key="4">
    <source>
        <dbReference type="Proteomes" id="UP001499924"/>
    </source>
</evidence>
<evidence type="ECO:0000259" key="2">
    <source>
        <dbReference type="Pfam" id="PF01844"/>
    </source>
</evidence>
<feature type="domain" description="HNH" evidence="2">
    <location>
        <begin position="16"/>
        <end position="47"/>
    </location>
</feature>
<feature type="compositionally biased region" description="Pro residues" evidence="1">
    <location>
        <begin position="1"/>
        <end position="13"/>
    </location>
</feature>
<keyword evidence="4" id="KW-1185">Reference proteome</keyword>
<proteinExistence type="predicted"/>
<gene>
    <name evidence="3" type="ORF">GCM10010531_35040</name>
</gene>
<organism evidence="3 4">
    <name type="scientific">Blastococcus jejuensis</name>
    <dbReference type="NCBI Taxonomy" id="351224"/>
    <lineage>
        <taxon>Bacteria</taxon>
        <taxon>Bacillati</taxon>
        <taxon>Actinomycetota</taxon>
        <taxon>Actinomycetes</taxon>
        <taxon>Geodermatophilales</taxon>
        <taxon>Geodermatophilaceae</taxon>
        <taxon>Blastococcus</taxon>
    </lineage>
</organism>
<dbReference type="Proteomes" id="UP001499924">
    <property type="component" value="Unassembled WGS sequence"/>
</dbReference>
<reference evidence="4" key="1">
    <citation type="journal article" date="2019" name="Int. J. Syst. Evol. Microbiol.">
        <title>The Global Catalogue of Microorganisms (GCM) 10K type strain sequencing project: providing services to taxonomists for standard genome sequencing and annotation.</title>
        <authorList>
            <consortium name="The Broad Institute Genomics Platform"/>
            <consortium name="The Broad Institute Genome Sequencing Center for Infectious Disease"/>
            <person name="Wu L."/>
            <person name="Ma J."/>
        </authorList>
    </citation>
    <scope>NUCLEOTIDE SEQUENCE [LARGE SCALE GENOMIC DNA]</scope>
    <source>
        <strain evidence="4">JCM 15614</strain>
    </source>
</reference>
<comment type="caution">
    <text evidence="3">The sequence shown here is derived from an EMBL/GenBank/DDBJ whole genome shotgun (WGS) entry which is preliminary data.</text>
</comment>
<dbReference type="InterPro" id="IPR002711">
    <property type="entry name" value="HNH"/>
</dbReference>